<sequence length="369" mass="39620">MTSALFSPLTIRSVEFRNRLWVSPMCQYSCEAQDGVPGDWHLVELGAYAQGGAGLVMAEATGVVPEGRITPWCPGMWSDEQQAGWKRVVDFIHSQGAKAGIQLAHAGRKASTQRPWVGTGTVPKADGGWPTVAPSPIAFPGYDEPNGLSSDEINDIVYAFGQAAARALDAGFDVLEIHAAHGYLVHQFLSPLSNDREDEYGGSIVNRSRLLLDIAKEVRAIAGADVPVLVRMSATDWMEPEGWTLEDTVTVAAWLREAGIDMIDVSTGGLVPGAKIPTGPGYQVPHSSAVYDRSGILTAAVGEIVDARQAEEIIATGKASAVLAAREFIRDPHFALRAAHELGAEVDYWPKQFLRGTFSSRPVSADLED</sequence>
<keyword evidence="5" id="KW-0560">Oxidoreductase</keyword>
<evidence type="ECO:0000256" key="2">
    <source>
        <dbReference type="ARBA" id="ARBA00022630"/>
    </source>
</evidence>
<organism evidence="7">
    <name type="scientific">Demequina capsici</name>
    <dbReference type="NCBI Taxonomy" id="3075620"/>
    <lineage>
        <taxon>Bacteria</taxon>
        <taxon>Bacillati</taxon>
        <taxon>Actinomycetota</taxon>
        <taxon>Actinomycetes</taxon>
        <taxon>Micrococcales</taxon>
        <taxon>Demequinaceae</taxon>
        <taxon>Demequina</taxon>
    </lineage>
</organism>
<keyword evidence="4" id="KW-0521">NADP</keyword>
<name>A0AA96FC75_9MICO</name>
<dbReference type="Pfam" id="PF00724">
    <property type="entry name" value="Oxidored_FMN"/>
    <property type="match status" value="1"/>
</dbReference>
<dbReference type="AlphaFoldDB" id="A0AA96FC75"/>
<proteinExistence type="predicted"/>
<dbReference type="Proteomes" id="UP001303408">
    <property type="component" value="Chromosome"/>
</dbReference>
<evidence type="ECO:0000256" key="3">
    <source>
        <dbReference type="ARBA" id="ARBA00022643"/>
    </source>
</evidence>
<keyword evidence="2" id="KW-0285">Flavoprotein</keyword>
<evidence type="ECO:0000256" key="4">
    <source>
        <dbReference type="ARBA" id="ARBA00022857"/>
    </source>
</evidence>
<dbReference type="PANTHER" id="PTHR43303:SF4">
    <property type="entry name" value="NADPH DEHYDROGENASE C23G7.10C-RELATED"/>
    <property type="match status" value="1"/>
</dbReference>
<dbReference type="GO" id="GO:0050661">
    <property type="term" value="F:NADP binding"/>
    <property type="evidence" value="ECO:0007669"/>
    <property type="project" value="InterPro"/>
</dbReference>
<evidence type="ECO:0000256" key="1">
    <source>
        <dbReference type="ARBA" id="ARBA00001917"/>
    </source>
</evidence>
<comment type="cofactor">
    <cofactor evidence="1">
        <name>FMN</name>
        <dbReference type="ChEBI" id="CHEBI:58210"/>
    </cofactor>
</comment>
<dbReference type="RefSeq" id="WP_313544469.1">
    <property type="nucleotide sequence ID" value="NZ_CP134880.1"/>
</dbReference>
<dbReference type="InterPro" id="IPR001155">
    <property type="entry name" value="OxRdtase_FMN_N"/>
</dbReference>
<dbReference type="EMBL" id="CP134880">
    <property type="protein sequence ID" value="WNM28161.1"/>
    <property type="molecule type" value="Genomic_DNA"/>
</dbReference>
<dbReference type="GO" id="GO:0003959">
    <property type="term" value="F:NADPH dehydrogenase activity"/>
    <property type="evidence" value="ECO:0007669"/>
    <property type="project" value="InterPro"/>
</dbReference>
<feature type="domain" description="NADH:flavin oxidoreductase/NADH oxidase N-terminal" evidence="6">
    <location>
        <begin position="5"/>
        <end position="342"/>
    </location>
</feature>
<protein>
    <submittedName>
        <fullName evidence="7">NADH:flavin oxidoreductase/NADH oxidase</fullName>
    </submittedName>
</protein>
<evidence type="ECO:0000256" key="5">
    <source>
        <dbReference type="ARBA" id="ARBA00023002"/>
    </source>
</evidence>
<dbReference type="KEGG" id="dcp:RN607_03935"/>
<accession>A0AA96FC75</accession>
<dbReference type="CDD" id="cd02932">
    <property type="entry name" value="OYE_YqiM_FMN"/>
    <property type="match status" value="1"/>
</dbReference>
<dbReference type="InterPro" id="IPR044152">
    <property type="entry name" value="YqjM-like"/>
</dbReference>
<dbReference type="InterPro" id="IPR013785">
    <property type="entry name" value="Aldolase_TIM"/>
</dbReference>
<evidence type="ECO:0000313" key="7">
    <source>
        <dbReference type="EMBL" id="WNM28161.1"/>
    </source>
</evidence>
<keyword evidence="3" id="KW-0288">FMN</keyword>
<reference evidence="7" key="1">
    <citation type="submission" date="2023-09" db="EMBL/GenBank/DDBJ databases">
        <title>Demequina sp. a novel bacteria isolated from Capsicum annuum.</title>
        <authorList>
            <person name="Humaira Z."/>
            <person name="Lee J."/>
            <person name="Cho D."/>
        </authorList>
    </citation>
    <scope>NUCLEOTIDE SEQUENCE</scope>
    <source>
        <strain evidence="7">PMTSA13</strain>
    </source>
</reference>
<dbReference type="SUPFAM" id="SSF51395">
    <property type="entry name" value="FMN-linked oxidoreductases"/>
    <property type="match status" value="1"/>
</dbReference>
<gene>
    <name evidence="7" type="ORF">RN607_03935</name>
</gene>
<dbReference type="GO" id="GO:0010181">
    <property type="term" value="F:FMN binding"/>
    <property type="evidence" value="ECO:0007669"/>
    <property type="project" value="InterPro"/>
</dbReference>
<dbReference type="PANTHER" id="PTHR43303">
    <property type="entry name" value="NADPH DEHYDROGENASE C23G7.10C-RELATED"/>
    <property type="match status" value="1"/>
</dbReference>
<evidence type="ECO:0000259" key="6">
    <source>
        <dbReference type="Pfam" id="PF00724"/>
    </source>
</evidence>
<dbReference type="Gene3D" id="3.20.20.70">
    <property type="entry name" value="Aldolase class I"/>
    <property type="match status" value="1"/>
</dbReference>